<feature type="compositionally biased region" description="Polar residues" evidence="15">
    <location>
        <begin position="134"/>
        <end position="143"/>
    </location>
</feature>
<keyword evidence="6" id="KW-0963">Cytoplasm</keyword>
<feature type="coiled-coil region" evidence="14">
    <location>
        <begin position="1043"/>
        <end position="1070"/>
    </location>
</feature>
<evidence type="ECO:0000256" key="11">
    <source>
        <dbReference type="ARBA" id="ARBA00023054"/>
    </source>
</evidence>
<name>A0A8T0EQR1_ARGBR</name>
<comment type="subcellular location">
    <subcellularLocation>
        <location evidence="3">Cytoplasm</location>
        <location evidence="3">Cell cortex</location>
    </subcellularLocation>
    <subcellularLocation>
        <location evidence="1">Cytoplasm</location>
        <location evidence="1">Cytoskeleton</location>
        <location evidence="1">Microtubule organizing center</location>
        <location evidence="1">Centrosome</location>
        <location evidence="1">Centriole</location>
    </subcellularLocation>
    <subcellularLocation>
        <location evidence="2">Cytoplasm</location>
        <location evidence="2">Cytoskeleton</location>
        <location evidence="2">Spindle</location>
    </subcellularLocation>
</comment>
<keyword evidence="9" id="KW-0498">Mitosis</keyword>
<keyword evidence="12" id="KW-0206">Cytoskeleton</keyword>
<feature type="coiled-coil region" evidence="14">
    <location>
        <begin position="1159"/>
        <end position="1186"/>
    </location>
</feature>
<evidence type="ECO:0000256" key="12">
    <source>
        <dbReference type="ARBA" id="ARBA00023212"/>
    </source>
</evidence>
<keyword evidence="8" id="KW-0493">Microtubule</keyword>
<evidence type="ECO:0000256" key="15">
    <source>
        <dbReference type="SAM" id="MobiDB-lite"/>
    </source>
</evidence>
<organism evidence="17 18">
    <name type="scientific">Argiope bruennichi</name>
    <name type="common">Wasp spider</name>
    <name type="synonym">Aranea bruennichi</name>
    <dbReference type="NCBI Taxonomy" id="94029"/>
    <lineage>
        <taxon>Eukaryota</taxon>
        <taxon>Metazoa</taxon>
        <taxon>Ecdysozoa</taxon>
        <taxon>Arthropoda</taxon>
        <taxon>Chelicerata</taxon>
        <taxon>Arachnida</taxon>
        <taxon>Araneae</taxon>
        <taxon>Araneomorphae</taxon>
        <taxon>Entelegynae</taxon>
        <taxon>Araneoidea</taxon>
        <taxon>Araneidae</taxon>
        <taxon>Argiope</taxon>
    </lineage>
</organism>
<feature type="region of interest" description="Disordered" evidence="15">
    <location>
        <begin position="344"/>
        <end position="364"/>
    </location>
</feature>
<dbReference type="EMBL" id="JABXBU010002227">
    <property type="protein sequence ID" value="KAF8774865.1"/>
    <property type="molecule type" value="Genomic_DNA"/>
</dbReference>
<keyword evidence="11 14" id="KW-0175">Coiled coil</keyword>
<dbReference type="Pfam" id="PF01302">
    <property type="entry name" value="CAP_GLY"/>
    <property type="match status" value="1"/>
</dbReference>
<proteinExistence type="inferred from homology"/>
<dbReference type="AlphaFoldDB" id="A0A8T0EQR1"/>
<feature type="coiled-coil region" evidence="14">
    <location>
        <begin position="946"/>
        <end position="1005"/>
    </location>
</feature>
<evidence type="ECO:0000256" key="6">
    <source>
        <dbReference type="ARBA" id="ARBA00022490"/>
    </source>
</evidence>
<feature type="domain" description="CAP-Gly" evidence="16">
    <location>
        <begin position="27"/>
        <end position="69"/>
    </location>
</feature>
<dbReference type="Pfam" id="PF12455">
    <property type="entry name" value="Dynactin"/>
    <property type="match status" value="1"/>
</dbReference>
<dbReference type="SMART" id="SM01052">
    <property type="entry name" value="CAP_GLY"/>
    <property type="match status" value="1"/>
</dbReference>
<protein>
    <recommendedName>
        <fullName evidence="5">Dynactin subunit 1</fullName>
    </recommendedName>
</protein>
<dbReference type="Proteomes" id="UP000807504">
    <property type="component" value="Unassembled WGS sequence"/>
</dbReference>
<evidence type="ECO:0000256" key="10">
    <source>
        <dbReference type="ARBA" id="ARBA00023017"/>
    </source>
</evidence>
<evidence type="ECO:0000256" key="5">
    <source>
        <dbReference type="ARBA" id="ARBA00016574"/>
    </source>
</evidence>
<keyword evidence="18" id="KW-1185">Reference proteome</keyword>
<feature type="compositionally biased region" description="Polar residues" evidence="15">
    <location>
        <begin position="85"/>
        <end position="95"/>
    </location>
</feature>
<reference evidence="17" key="1">
    <citation type="journal article" date="2020" name="bioRxiv">
        <title>Chromosome-level reference genome of the European wasp spider Argiope bruennichi: a resource for studies on range expansion and evolutionary adaptation.</title>
        <authorList>
            <person name="Sheffer M.M."/>
            <person name="Hoppe A."/>
            <person name="Krehenwinkel H."/>
            <person name="Uhl G."/>
            <person name="Kuss A.W."/>
            <person name="Jensen L."/>
            <person name="Jensen C."/>
            <person name="Gillespie R.G."/>
            <person name="Hoff K.J."/>
            <person name="Prost S."/>
        </authorList>
    </citation>
    <scope>NUCLEOTIDE SEQUENCE</scope>
</reference>
<dbReference type="InterPro" id="IPR036859">
    <property type="entry name" value="CAP-Gly_dom_sf"/>
</dbReference>
<sequence length="1251" mass="141377">MSEKVPKVGSRVEIIGKDVKGKVAFAGSTNFSAGKWFGVILDEPKGKNNGCVQGKTYFTCPDNHGIFVRQTQLQVIDDEGGLKGRTSSSPSTGSLENVAKDTDKRRKSSNTGIPRFPSDKGAKDAANLAEVPSRFSSTGSLKSSMIEEDASMQPSDLQSIKAAASTLEYKGLLLQKDQEIDNLKSEIKDLTEKLETIKIKRQEDQGKLKEAEKAKIQVQQLMEYKAKIAEVQADLQRQITQAKKEAKEAIEAKEQHAEEMSDLAEAMEIATLDKEMAEEKCEALQAELEQTKEKLEELQIDYEILKTEMSDKGSDGKATTYQVKQLEQQNERLKEALVKLRDLSAQEKQEQQRTQKELEHQKSEINELSRAKEKLSLLVEDYEKQLGELKEQVDAALGSEEMIELLTERNLALEDRVKELQVLVDDLERLQDVNDQLQESAKETELELREEIDMANSKMRESQRKLEAMQEAIADYEQTIQKFRDQTEHLREANHELRMQLQKESDRVAMSKPLEYVDFKVKYAENKAFARAVEMDLRRLEVQEATQHVNYLCSFMPDSFLSRGSDHDAISVLLLVPRMITKSEILASQVKEKFPSPEEITKDVILKSHKIDQYAFSNRLLYQLYFLQSLLHQYVSALNNCNVELFMKVGTLYIEMAVQEKALDYYIDLLRKDQLDENVNLDGLNKCVMYFFNLYSVHLASERVDCTQLMGDYMKIIGAACESIRTDISSIKMLLDNAGSSSEFGSLLKDVCTYSEDVLQFVKKIRRRLPAEGGQTILQFSEEVQNHLLKCRENVEQVMSAAYLLRKSTVQQIAMSGELTYVSVEKIKELAHESTDKAYGKDDSGPECLRQSMNLVMTSMNTLSSGMQEGEYEIEKSSIEKGNPPVFSRAQAVKEEARDLENLKFKLEAREGDILELKKALKIKSDELSEMHVRKEMAEKKLEIAVKDGDERVDRIQRQLDEAKMLLKKKEKEFEETLDHLQADIDALETERGELKDKIKLFSKKAILEGLSKTTSLASLVASPTSPTVPGAVPSNVVISRDTSILSQQVQDLQLALKHLKNENLRLQTDNMMKQLDSLPPLKVPSKPTGFVSVTGLRNMINLEEENGITSESLVILSKRSKELLEKAQILCCPNVVDISHRKPGMEPVIEKMAAKNHIVESTIKLKTLQNEVQKLKVEIANLRASQKKGTQISTDFSAFPTPEFSKAFACDKQLVAKIAFPKRCGADEKAVVPLLTNMNEIVGLHSKILS</sequence>
<evidence type="ECO:0000256" key="1">
    <source>
        <dbReference type="ARBA" id="ARBA00004114"/>
    </source>
</evidence>
<feature type="region of interest" description="Disordered" evidence="15">
    <location>
        <begin position="80"/>
        <end position="152"/>
    </location>
</feature>
<dbReference type="PANTHER" id="PTHR18916">
    <property type="entry name" value="DYNACTIN 1-RELATED MICROTUBULE-BINDING"/>
    <property type="match status" value="1"/>
</dbReference>
<evidence type="ECO:0000256" key="4">
    <source>
        <dbReference type="ARBA" id="ARBA00011010"/>
    </source>
</evidence>
<dbReference type="Gene3D" id="2.30.30.190">
    <property type="entry name" value="CAP Gly-rich-like domain"/>
    <property type="match status" value="1"/>
</dbReference>
<gene>
    <name evidence="17" type="ORF">HNY73_017372</name>
</gene>
<keyword evidence="7" id="KW-0132">Cell division</keyword>
<evidence type="ECO:0000259" key="16">
    <source>
        <dbReference type="PROSITE" id="PS50245"/>
    </source>
</evidence>
<dbReference type="PANTHER" id="PTHR18916:SF6">
    <property type="entry name" value="DYNACTIN SUBUNIT 1"/>
    <property type="match status" value="1"/>
</dbReference>
<dbReference type="GO" id="GO:0030286">
    <property type="term" value="C:dynein complex"/>
    <property type="evidence" value="ECO:0007669"/>
    <property type="project" value="UniProtKB-KW"/>
</dbReference>
<keyword evidence="10" id="KW-0243">Dynein</keyword>
<comment type="caution">
    <text evidence="17">The sequence shown here is derived from an EMBL/GenBank/DDBJ whole genome shotgun (WGS) entry which is preliminary data.</text>
</comment>
<evidence type="ECO:0000256" key="13">
    <source>
        <dbReference type="ARBA" id="ARBA00023306"/>
    </source>
</evidence>
<dbReference type="PROSITE" id="PS00845">
    <property type="entry name" value="CAP_GLY_1"/>
    <property type="match status" value="1"/>
</dbReference>
<dbReference type="GO" id="GO:0005874">
    <property type="term" value="C:microtubule"/>
    <property type="evidence" value="ECO:0007669"/>
    <property type="project" value="UniProtKB-KW"/>
</dbReference>
<reference evidence="17" key="2">
    <citation type="submission" date="2020-06" db="EMBL/GenBank/DDBJ databases">
        <authorList>
            <person name="Sheffer M."/>
        </authorList>
    </citation>
    <scope>NUCLEOTIDE SEQUENCE</scope>
</reference>
<evidence type="ECO:0000313" key="17">
    <source>
        <dbReference type="EMBL" id="KAF8774865.1"/>
    </source>
</evidence>
<evidence type="ECO:0000256" key="2">
    <source>
        <dbReference type="ARBA" id="ARBA00004186"/>
    </source>
</evidence>
<evidence type="ECO:0000313" key="18">
    <source>
        <dbReference type="Proteomes" id="UP000807504"/>
    </source>
</evidence>
<dbReference type="InterPro" id="IPR022157">
    <property type="entry name" value="Dynactin"/>
</dbReference>
<evidence type="ECO:0000256" key="8">
    <source>
        <dbReference type="ARBA" id="ARBA00022701"/>
    </source>
</evidence>
<comment type="similarity">
    <text evidence="4">Belongs to the dynactin 150 kDa subunit family.</text>
</comment>
<accession>A0A8T0EQR1</accession>
<evidence type="ECO:0000256" key="14">
    <source>
        <dbReference type="SAM" id="Coils"/>
    </source>
</evidence>
<dbReference type="SUPFAM" id="SSF74924">
    <property type="entry name" value="Cap-Gly domain"/>
    <property type="match status" value="1"/>
</dbReference>
<evidence type="ECO:0000256" key="9">
    <source>
        <dbReference type="ARBA" id="ARBA00022776"/>
    </source>
</evidence>
<dbReference type="InterPro" id="IPR000938">
    <property type="entry name" value="CAP-Gly_domain"/>
</dbReference>
<dbReference type="PROSITE" id="PS50245">
    <property type="entry name" value="CAP_GLY_2"/>
    <property type="match status" value="1"/>
</dbReference>
<evidence type="ECO:0000256" key="7">
    <source>
        <dbReference type="ARBA" id="ARBA00022618"/>
    </source>
</evidence>
<keyword evidence="13" id="KW-0131">Cell cycle</keyword>
<evidence type="ECO:0000256" key="3">
    <source>
        <dbReference type="ARBA" id="ARBA00004544"/>
    </source>
</evidence>